<protein>
    <submittedName>
        <fullName evidence="7">Fur family transcriptional regulator</fullName>
    </submittedName>
</protein>
<dbReference type="EMBL" id="JBHSED010000003">
    <property type="protein sequence ID" value="MFC4302273.1"/>
    <property type="molecule type" value="Genomic_DNA"/>
</dbReference>
<accession>A0ABV8S5U3</accession>
<evidence type="ECO:0000256" key="1">
    <source>
        <dbReference type="ARBA" id="ARBA00007957"/>
    </source>
</evidence>
<sequence length="134" mass="14985">MRKAGAMTVQRQTIYDLLAAADDHPTASDIIERLKAGGHHFAYATVYNTLKYLTEEGLIHELKLEGDACRYDARTEEHQHIICTSCGKVDEVFAATPPEWLESIAAQTGYDIMDMQHVFRGVCRTCRNANSSAH</sequence>
<dbReference type="InterPro" id="IPR036390">
    <property type="entry name" value="WH_DNA-bd_sf"/>
</dbReference>
<organism evidence="7 8">
    <name type="scientific">Cohnella boryungensis</name>
    <dbReference type="NCBI Taxonomy" id="768479"/>
    <lineage>
        <taxon>Bacteria</taxon>
        <taxon>Bacillati</taxon>
        <taxon>Bacillota</taxon>
        <taxon>Bacilli</taxon>
        <taxon>Bacillales</taxon>
        <taxon>Paenibacillaceae</taxon>
        <taxon>Cohnella</taxon>
    </lineage>
</organism>
<dbReference type="Pfam" id="PF01475">
    <property type="entry name" value="FUR"/>
    <property type="match status" value="1"/>
</dbReference>
<evidence type="ECO:0000256" key="3">
    <source>
        <dbReference type="ARBA" id="ARBA00022833"/>
    </source>
</evidence>
<gene>
    <name evidence="7" type="ORF">ACFO1S_02315</name>
</gene>
<evidence type="ECO:0000256" key="5">
    <source>
        <dbReference type="ARBA" id="ARBA00023125"/>
    </source>
</evidence>
<dbReference type="Proteomes" id="UP001595755">
    <property type="component" value="Unassembled WGS sequence"/>
</dbReference>
<evidence type="ECO:0000313" key="8">
    <source>
        <dbReference type="Proteomes" id="UP001595755"/>
    </source>
</evidence>
<dbReference type="InterPro" id="IPR043135">
    <property type="entry name" value="Fur_C"/>
</dbReference>
<name>A0ABV8S5U3_9BACL</name>
<dbReference type="SUPFAM" id="SSF46785">
    <property type="entry name" value="Winged helix' DNA-binding domain"/>
    <property type="match status" value="1"/>
</dbReference>
<keyword evidence="8" id="KW-1185">Reference proteome</keyword>
<keyword evidence="4" id="KW-0805">Transcription regulation</keyword>
<keyword evidence="5" id="KW-0238">DNA-binding</keyword>
<evidence type="ECO:0000256" key="4">
    <source>
        <dbReference type="ARBA" id="ARBA00023015"/>
    </source>
</evidence>
<reference evidence="8" key="1">
    <citation type="journal article" date="2019" name="Int. J. Syst. Evol. Microbiol.">
        <title>The Global Catalogue of Microorganisms (GCM) 10K type strain sequencing project: providing services to taxonomists for standard genome sequencing and annotation.</title>
        <authorList>
            <consortium name="The Broad Institute Genomics Platform"/>
            <consortium name="The Broad Institute Genome Sequencing Center for Infectious Disease"/>
            <person name="Wu L."/>
            <person name="Ma J."/>
        </authorList>
    </citation>
    <scope>NUCLEOTIDE SEQUENCE [LARGE SCALE GENOMIC DNA]</scope>
    <source>
        <strain evidence="8">CGMCC 4.1641</strain>
    </source>
</reference>
<keyword evidence="2" id="KW-0678">Repressor</keyword>
<keyword evidence="3" id="KW-0862">Zinc</keyword>
<dbReference type="RefSeq" id="WP_204600849.1">
    <property type="nucleotide sequence ID" value="NZ_JBHSED010000003.1"/>
</dbReference>
<proteinExistence type="inferred from homology"/>
<evidence type="ECO:0000256" key="6">
    <source>
        <dbReference type="ARBA" id="ARBA00023163"/>
    </source>
</evidence>
<dbReference type="InterPro" id="IPR002481">
    <property type="entry name" value="FUR"/>
</dbReference>
<comment type="caution">
    <text evidence="7">The sequence shown here is derived from an EMBL/GenBank/DDBJ whole genome shotgun (WGS) entry which is preliminary data.</text>
</comment>
<dbReference type="CDD" id="cd07153">
    <property type="entry name" value="Fur_like"/>
    <property type="match status" value="1"/>
</dbReference>
<dbReference type="PANTHER" id="PTHR33202">
    <property type="entry name" value="ZINC UPTAKE REGULATION PROTEIN"/>
    <property type="match status" value="1"/>
</dbReference>
<dbReference type="PANTHER" id="PTHR33202:SF7">
    <property type="entry name" value="FERRIC UPTAKE REGULATION PROTEIN"/>
    <property type="match status" value="1"/>
</dbReference>
<dbReference type="Gene3D" id="3.30.1490.190">
    <property type="match status" value="1"/>
</dbReference>
<keyword evidence="6" id="KW-0804">Transcription</keyword>
<dbReference type="InterPro" id="IPR036388">
    <property type="entry name" value="WH-like_DNA-bd_sf"/>
</dbReference>
<comment type="similarity">
    <text evidence="1">Belongs to the Fur family.</text>
</comment>
<evidence type="ECO:0000313" key="7">
    <source>
        <dbReference type="EMBL" id="MFC4302273.1"/>
    </source>
</evidence>
<dbReference type="Gene3D" id="1.10.10.10">
    <property type="entry name" value="Winged helix-like DNA-binding domain superfamily/Winged helix DNA-binding domain"/>
    <property type="match status" value="1"/>
</dbReference>
<evidence type="ECO:0000256" key="2">
    <source>
        <dbReference type="ARBA" id="ARBA00022491"/>
    </source>
</evidence>